<proteinExistence type="predicted"/>
<keyword evidence="3" id="KW-1185">Reference proteome</keyword>
<organism evidence="2 3">
    <name type="scientific">Alkalilimnicola ehrlichii</name>
    <dbReference type="NCBI Taxonomy" id="351052"/>
    <lineage>
        <taxon>Bacteria</taxon>
        <taxon>Pseudomonadati</taxon>
        <taxon>Pseudomonadota</taxon>
        <taxon>Gammaproteobacteria</taxon>
        <taxon>Chromatiales</taxon>
        <taxon>Ectothiorhodospiraceae</taxon>
        <taxon>Alkalilimnicola</taxon>
    </lineage>
</organism>
<protein>
    <submittedName>
        <fullName evidence="2">Uncharacterized protein</fullName>
    </submittedName>
</protein>
<evidence type="ECO:0000313" key="3">
    <source>
        <dbReference type="Proteomes" id="UP000256763"/>
    </source>
</evidence>
<sequence length="153" mass="16154">MRRVKGPLPGPGESSIESATLTLRALVSTPDGVPEGATLSMPVINGEYDAQVRPGIYSVTLVYPDGRSKVLYRRLAVADGDPASLFEIAEAAKVPPSLVDTLMSQMADMQSRIDALESGQPSEPDEPDPADPGGSTVWDAGATTWDNGNTVWI</sequence>
<gene>
    <name evidence="2" type="ORF">CAL65_13530</name>
</gene>
<dbReference type="RefSeq" id="WP_116304316.1">
    <property type="nucleotide sequence ID" value="NZ_NFZV01000053.1"/>
</dbReference>
<comment type="caution">
    <text evidence="2">The sequence shown here is derived from an EMBL/GenBank/DDBJ whole genome shotgun (WGS) entry which is preliminary data.</text>
</comment>
<feature type="compositionally biased region" description="Polar residues" evidence="1">
    <location>
        <begin position="144"/>
        <end position="153"/>
    </location>
</feature>
<dbReference type="AlphaFoldDB" id="A0A3E0WSF5"/>
<dbReference type="Proteomes" id="UP000256763">
    <property type="component" value="Unassembled WGS sequence"/>
</dbReference>
<reference evidence="3" key="1">
    <citation type="submission" date="2017-05" db="EMBL/GenBank/DDBJ databases">
        <authorList>
            <person name="Sharma S."/>
            <person name="Sidhu C."/>
            <person name="Pinnaka A.K."/>
        </authorList>
    </citation>
    <scope>NUCLEOTIDE SEQUENCE [LARGE SCALE GENOMIC DNA]</scope>
    <source>
        <strain evidence="3">AK93</strain>
    </source>
</reference>
<feature type="region of interest" description="Disordered" evidence="1">
    <location>
        <begin position="116"/>
        <end position="153"/>
    </location>
</feature>
<evidence type="ECO:0000256" key="1">
    <source>
        <dbReference type="SAM" id="MobiDB-lite"/>
    </source>
</evidence>
<accession>A0A3E0WSF5</accession>
<evidence type="ECO:0000313" key="2">
    <source>
        <dbReference type="EMBL" id="RFA35123.1"/>
    </source>
</evidence>
<dbReference type="EMBL" id="NFZW01000013">
    <property type="protein sequence ID" value="RFA35123.1"/>
    <property type="molecule type" value="Genomic_DNA"/>
</dbReference>
<name>A0A3E0WSF5_9GAMM</name>